<dbReference type="InterPro" id="IPR024775">
    <property type="entry name" value="DinB-like"/>
</dbReference>
<dbReference type="Pfam" id="PF12867">
    <property type="entry name" value="DinB_2"/>
    <property type="match status" value="1"/>
</dbReference>
<keyword evidence="7" id="KW-1185">Reference proteome</keyword>
<evidence type="ECO:0000256" key="3">
    <source>
        <dbReference type="ARBA" id="ARBA00037882"/>
    </source>
</evidence>
<dbReference type="SUPFAM" id="SSF56436">
    <property type="entry name" value="C-type lectin-like"/>
    <property type="match status" value="1"/>
</dbReference>
<evidence type="ECO:0000259" key="4">
    <source>
        <dbReference type="Pfam" id="PF03781"/>
    </source>
</evidence>
<evidence type="ECO:0000313" key="7">
    <source>
        <dbReference type="Proteomes" id="UP000199657"/>
    </source>
</evidence>
<proteinExistence type="predicted"/>
<comment type="pathway">
    <text evidence="3">Amino-acid biosynthesis; ergothioneine biosynthesis.</text>
</comment>
<feature type="domain" description="Sulfatase-modifying factor enzyme-like" evidence="4">
    <location>
        <begin position="184"/>
        <end position="320"/>
    </location>
</feature>
<dbReference type="Gene3D" id="1.20.120.450">
    <property type="entry name" value="dinb family like domain"/>
    <property type="match status" value="1"/>
</dbReference>
<dbReference type="InterPro" id="IPR016187">
    <property type="entry name" value="CTDL_fold"/>
</dbReference>
<dbReference type="InterPro" id="IPR051043">
    <property type="entry name" value="Sulfatase_Mod_Factor_Kinase"/>
</dbReference>
<evidence type="ECO:0000256" key="2">
    <source>
        <dbReference type="ARBA" id="ARBA00023004"/>
    </source>
</evidence>
<dbReference type="RefSeq" id="WP_091646507.1">
    <property type="nucleotide sequence ID" value="NZ_FOEG01000016.1"/>
</dbReference>
<dbReference type="Proteomes" id="UP000199657">
    <property type="component" value="Unassembled WGS sequence"/>
</dbReference>
<dbReference type="Gene3D" id="3.90.1580.10">
    <property type="entry name" value="paralog of FGE (formylglycine-generating enzyme)"/>
    <property type="match status" value="2"/>
</dbReference>
<name>A0A1H8VV22_9GAMM</name>
<dbReference type="AlphaFoldDB" id="A0A1H8VV22"/>
<dbReference type="InterPro" id="IPR042095">
    <property type="entry name" value="SUMF_sf"/>
</dbReference>
<dbReference type="PANTHER" id="PTHR23150:SF36">
    <property type="entry name" value="HERCYNINE OXYGENASE"/>
    <property type="match status" value="1"/>
</dbReference>
<feature type="domain" description="Sulfatase-modifying factor enzyme-like" evidence="4">
    <location>
        <begin position="324"/>
        <end position="398"/>
    </location>
</feature>
<keyword evidence="2" id="KW-0408">Iron</keyword>
<feature type="domain" description="DinB-like" evidence="5">
    <location>
        <begin position="32"/>
        <end position="152"/>
    </location>
</feature>
<dbReference type="InterPro" id="IPR005532">
    <property type="entry name" value="SUMF_dom"/>
</dbReference>
<gene>
    <name evidence="6" type="ORF">SAMN04488052_11613</name>
</gene>
<evidence type="ECO:0000256" key="1">
    <source>
        <dbReference type="ARBA" id="ARBA00023002"/>
    </source>
</evidence>
<evidence type="ECO:0000313" key="6">
    <source>
        <dbReference type="EMBL" id="SEP19133.1"/>
    </source>
</evidence>
<evidence type="ECO:0000259" key="5">
    <source>
        <dbReference type="Pfam" id="PF12867"/>
    </source>
</evidence>
<dbReference type="InterPro" id="IPR034660">
    <property type="entry name" value="DinB/YfiT-like"/>
</dbReference>
<dbReference type="Pfam" id="PF03781">
    <property type="entry name" value="FGE-sulfatase"/>
    <property type="match status" value="2"/>
</dbReference>
<dbReference type="PANTHER" id="PTHR23150">
    <property type="entry name" value="SULFATASE MODIFYING FACTOR 1, 2"/>
    <property type="match status" value="1"/>
</dbReference>
<accession>A0A1H8VV22</accession>
<dbReference type="STRING" id="406100.SAMN04488052_11613"/>
<dbReference type="OrthoDB" id="9768004at2"/>
<reference evidence="6 7" key="1">
    <citation type="submission" date="2016-10" db="EMBL/GenBank/DDBJ databases">
        <authorList>
            <person name="de Groot N.N."/>
        </authorList>
    </citation>
    <scope>NUCLEOTIDE SEQUENCE [LARGE SCALE GENOMIC DNA]</scope>
    <source>
        <strain evidence="6 7">CGMCC 1.6291</strain>
    </source>
</reference>
<keyword evidence="1" id="KW-0560">Oxidoreductase</keyword>
<dbReference type="EMBL" id="FOEG01000016">
    <property type="protein sequence ID" value="SEP19133.1"/>
    <property type="molecule type" value="Genomic_DNA"/>
</dbReference>
<dbReference type="SUPFAM" id="SSF109854">
    <property type="entry name" value="DinB/YfiT-like putative metalloenzymes"/>
    <property type="match status" value="1"/>
</dbReference>
<protein>
    <submittedName>
        <fullName evidence="6">Ergothioneine biosynthesis protein EgtB</fullName>
    </submittedName>
</protein>
<organism evidence="6 7">
    <name type="scientific">Aquisalimonas asiatica</name>
    <dbReference type="NCBI Taxonomy" id="406100"/>
    <lineage>
        <taxon>Bacteria</taxon>
        <taxon>Pseudomonadati</taxon>
        <taxon>Pseudomonadota</taxon>
        <taxon>Gammaproteobacteria</taxon>
        <taxon>Chromatiales</taxon>
        <taxon>Ectothiorhodospiraceae</taxon>
        <taxon>Aquisalimonas</taxon>
    </lineage>
</organism>
<sequence>MPRQPRCEQPTANDAAESALEALARHHAAGARLGEHLDDAHLFQQFHPDLSPIGWHLGHCAMVEQHWIGERILAEPPDPSLHALYFPELSAKDGRAARLPDRAKLTAWTAAIHARTRDLLATPPEALASHPLMRDDYLVHFLEQHYAQHHETLAYCLSAITASANAGTMAPAALEQLEPRPLSREVVTVQAGTYTVGTDDVRGYDNERPAHRVQLAGARLARTPVSNAQWLAFMVNGGYDTPEHWTASGDAWRRSAAARHPWTWQPVRPGCYLWNGPNGPKPLQADAPVSGINHYEAQAFARWAGARLPHEFEWEVAAAQNRLDATGTVWEWCGNALAPYPGFQPFPYDGYSLPWFDGRHFVLRGGSRFTDPALKRPGFRNFFEPHVRHQQAGLRLAWDLAR</sequence>